<sequence length="76" mass="8851">MKIMDRLPQPTVSFGKYEPTWYCEKDNPDGTDAKCPIPAEPIVYGETDPEQQDRDSNKILCAQHWIERFGYAEEEQ</sequence>
<accession>A0ABS5NDQ1</accession>
<dbReference type="RefSeq" id="WP_212554111.1">
    <property type="nucleotide sequence ID" value="NZ_JAGXOE010000034.1"/>
</dbReference>
<evidence type="ECO:0000313" key="2">
    <source>
        <dbReference type="Proteomes" id="UP000676853"/>
    </source>
</evidence>
<protein>
    <submittedName>
        <fullName evidence="1">Uncharacterized protein</fullName>
    </submittedName>
</protein>
<keyword evidence="2" id="KW-1185">Reference proteome</keyword>
<name>A0ABS5NDQ1_TSUPA</name>
<dbReference type="EMBL" id="JAGXOE010000034">
    <property type="protein sequence ID" value="MBS4102392.1"/>
    <property type="molecule type" value="Genomic_DNA"/>
</dbReference>
<comment type="caution">
    <text evidence="1">The sequence shown here is derived from an EMBL/GenBank/DDBJ whole genome shotgun (WGS) entry which is preliminary data.</text>
</comment>
<organism evidence="1 2">
    <name type="scientific">Tsukamurella paurometabola</name>
    <name type="common">Corynebacterium paurometabolum</name>
    <dbReference type="NCBI Taxonomy" id="2061"/>
    <lineage>
        <taxon>Bacteria</taxon>
        <taxon>Bacillati</taxon>
        <taxon>Actinomycetota</taxon>
        <taxon>Actinomycetes</taxon>
        <taxon>Mycobacteriales</taxon>
        <taxon>Tsukamurellaceae</taxon>
        <taxon>Tsukamurella</taxon>
    </lineage>
</organism>
<dbReference type="Proteomes" id="UP000676853">
    <property type="component" value="Unassembled WGS sequence"/>
</dbReference>
<gene>
    <name evidence="1" type="ORF">KFZ73_14235</name>
</gene>
<evidence type="ECO:0000313" key="1">
    <source>
        <dbReference type="EMBL" id="MBS4102392.1"/>
    </source>
</evidence>
<proteinExistence type="predicted"/>
<reference evidence="1 2" key="1">
    <citation type="submission" date="2021-04" db="EMBL/GenBank/DDBJ databases">
        <title>Whole genome sequence analysis of a thiophenic sulfur metabolizing bacteria.</title>
        <authorList>
            <person name="Akhtar N."/>
            <person name="Akram J."/>
            <person name="Aslam A."/>
        </authorList>
    </citation>
    <scope>NUCLEOTIDE SEQUENCE [LARGE SCALE GENOMIC DNA]</scope>
    <source>
        <strain evidence="1 2">3OW</strain>
    </source>
</reference>